<feature type="region of interest" description="Disordered" evidence="1">
    <location>
        <begin position="51"/>
        <end position="80"/>
    </location>
</feature>
<evidence type="ECO:0000256" key="1">
    <source>
        <dbReference type="SAM" id="MobiDB-lite"/>
    </source>
</evidence>
<sequence length="80" mass="7486">MSGCGGVVRGRGGSGVWGAGPAASGGCGRQAEHRGSYVGDVAAQGACVPGAAGPVGASPPQWGEGGGGHGARRRRCAGRG</sequence>
<dbReference type="EMBL" id="CP023701">
    <property type="protein sequence ID" value="QEU82607.1"/>
    <property type="molecule type" value="Genomic_DNA"/>
</dbReference>
<evidence type="ECO:0000313" key="3">
    <source>
        <dbReference type="Proteomes" id="UP000326831"/>
    </source>
</evidence>
<name>A0A5P2V0N3_9ACTN</name>
<feature type="compositionally biased region" description="Low complexity" evidence="1">
    <location>
        <begin position="51"/>
        <end position="60"/>
    </location>
</feature>
<keyword evidence="3" id="KW-1185">Reference proteome</keyword>
<protein>
    <submittedName>
        <fullName evidence="2">Uncharacterized protein</fullName>
    </submittedName>
</protein>
<accession>A0A5P2V0N3</accession>
<dbReference type="KEGG" id="ssub:CP968_00535"/>
<reference evidence="2 3" key="1">
    <citation type="submission" date="2017-09" db="EMBL/GenBank/DDBJ databases">
        <authorList>
            <person name="Lee N."/>
            <person name="Cho B.-K."/>
        </authorList>
    </citation>
    <scope>NUCLEOTIDE SEQUENCE [LARGE SCALE GENOMIC DNA]</scope>
    <source>
        <strain evidence="2 3">ATCC 27467</strain>
    </source>
</reference>
<dbReference type="AlphaFoldDB" id="A0A5P2V0N3"/>
<gene>
    <name evidence="2" type="ORF">CP968_00535</name>
</gene>
<organism evidence="2 3">
    <name type="scientific">Streptomyces subrutilus</name>
    <dbReference type="NCBI Taxonomy" id="36818"/>
    <lineage>
        <taxon>Bacteria</taxon>
        <taxon>Bacillati</taxon>
        <taxon>Actinomycetota</taxon>
        <taxon>Actinomycetes</taxon>
        <taxon>Kitasatosporales</taxon>
        <taxon>Streptomycetaceae</taxon>
        <taxon>Streptomyces</taxon>
    </lineage>
</organism>
<evidence type="ECO:0000313" key="2">
    <source>
        <dbReference type="EMBL" id="QEU82607.1"/>
    </source>
</evidence>
<feature type="compositionally biased region" description="Basic residues" evidence="1">
    <location>
        <begin position="70"/>
        <end position="80"/>
    </location>
</feature>
<proteinExistence type="predicted"/>
<dbReference type="Proteomes" id="UP000326831">
    <property type="component" value="Chromosome"/>
</dbReference>